<feature type="compositionally biased region" description="Basic and acidic residues" evidence="1">
    <location>
        <begin position="291"/>
        <end position="306"/>
    </location>
</feature>
<dbReference type="AlphaFoldDB" id="A0A388KR69"/>
<evidence type="ECO:0000313" key="3">
    <source>
        <dbReference type="Proteomes" id="UP000265515"/>
    </source>
</evidence>
<name>A0A388KR69_CHABU</name>
<proteinExistence type="predicted"/>
<accession>A0A388KR69</accession>
<protein>
    <submittedName>
        <fullName evidence="2">Uncharacterized protein</fullName>
    </submittedName>
</protein>
<feature type="compositionally biased region" description="Basic and acidic residues" evidence="1">
    <location>
        <begin position="170"/>
        <end position="185"/>
    </location>
</feature>
<organism evidence="2 3">
    <name type="scientific">Chara braunii</name>
    <name type="common">Braun's stonewort</name>
    <dbReference type="NCBI Taxonomy" id="69332"/>
    <lineage>
        <taxon>Eukaryota</taxon>
        <taxon>Viridiplantae</taxon>
        <taxon>Streptophyta</taxon>
        <taxon>Charophyceae</taxon>
        <taxon>Charales</taxon>
        <taxon>Characeae</taxon>
        <taxon>Chara</taxon>
    </lineage>
</organism>
<feature type="compositionally biased region" description="Basic and acidic residues" evidence="1">
    <location>
        <begin position="336"/>
        <end position="352"/>
    </location>
</feature>
<reference evidence="2 3" key="1">
    <citation type="journal article" date="2018" name="Cell">
        <title>The Chara Genome: Secondary Complexity and Implications for Plant Terrestrialization.</title>
        <authorList>
            <person name="Nishiyama T."/>
            <person name="Sakayama H."/>
            <person name="Vries J.D."/>
            <person name="Buschmann H."/>
            <person name="Saint-Marcoux D."/>
            <person name="Ullrich K.K."/>
            <person name="Haas F.B."/>
            <person name="Vanderstraeten L."/>
            <person name="Becker D."/>
            <person name="Lang D."/>
            <person name="Vosolsobe S."/>
            <person name="Rombauts S."/>
            <person name="Wilhelmsson P.K.I."/>
            <person name="Janitza P."/>
            <person name="Kern R."/>
            <person name="Heyl A."/>
            <person name="Rumpler F."/>
            <person name="Villalobos L.I.A.C."/>
            <person name="Clay J.M."/>
            <person name="Skokan R."/>
            <person name="Toyoda A."/>
            <person name="Suzuki Y."/>
            <person name="Kagoshima H."/>
            <person name="Schijlen E."/>
            <person name="Tajeshwar N."/>
            <person name="Catarino B."/>
            <person name="Hetherington A.J."/>
            <person name="Saltykova A."/>
            <person name="Bonnot C."/>
            <person name="Breuninger H."/>
            <person name="Symeonidi A."/>
            <person name="Radhakrishnan G.V."/>
            <person name="Van Nieuwerburgh F."/>
            <person name="Deforce D."/>
            <person name="Chang C."/>
            <person name="Karol K.G."/>
            <person name="Hedrich R."/>
            <person name="Ulvskov P."/>
            <person name="Glockner G."/>
            <person name="Delwiche C.F."/>
            <person name="Petrasek J."/>
            <person name="Van de Peer Y."/>
            <person name="Friml J."/>
            <person name="Beilby M."/>
            <person name="Dolan L."/>
            <person name="Kohara Y."/>
            <person name="Sugano S."/>
            <person name="Fujiyama A."/>
            <person name="Delaux P.-M."/>
            <person name="Quint M."/>
            <person name="TheiBen G."/>
            <person name="Hagemann M."/>
            <person name="Harholt J."/>
            <person name="Dunand C."/>
            <person name="Zachgo S."/>
            <person name="Langdale J."/>
            <person name="Maumus F."/>
            <person name="Straeten D.V.D."/>
            <person name="Gould S.B."/>
            <person name="Rensing S.A."/>
        </authorList>
    </citation>
    <scope>NUCLEOTIDE SEQUENCE [LARGE SCALE GENOMIC DNA]</scope>
    <source>
        <strain evidence="2 3">S276</strain>
    </source>
</reference>
<sequence>MVDKDIHCLSWVYDATVDLKNCVAEATLTDAERASILYDVGKRTNMLLSPVHVVARLLDPRLRDITVFSNAQLMAQFDSVVDRLVGKKGSREFDDCKDQLEELEHVVPCVDEDEELVEAQSYREACVLALEPLTEEQGEDAPTVRGGWLDLERDWVDENLEGEAIGMLDATDHDAVTHQVSRSERGSTNIVAARRASEKRTQRQDVIDEVDEEGDEEEEEEEDEEEEDGGDEFPREEWNDDRSDSDRSWTRREDITPYHQEEEQQEEQLQEEEQQQEEQPDDEQDEEEREEEQHSRQAEQQQKEEEQQQQQQQEEEEEQQEDAQQEEQQQEEEQHEEQHEEQQEEERQREDQQDQQGPRQEPRAFYGPRRRPQLLGRLGANVGGMWDPLSYRPPRGGRGGRRCAPSTRGRPRGRPPSSSSRGSRRPSSKSSEGRGRPRSAP</sequence>
<feature type="compositionally biased region" description="Acidic residues" evidence="1">
    <location>
        <begin position="263"/>
        <end position="290"/>
    </location>
</feature>
<feature type="region of interest" description="Disordered" evidence="1">
    <location>
        <begin position="168"/>
        <end position="441"/>
    </location>
</feature>
<comment type="caution">
    <text evidence="2">The sequence shown here is derived from an EMBL/GenBank/DDBJ whole genome shotgun (WGS) entry which is preliminary data.</text>
</comment>
<dbReference type="EMBL" id="BFEA01000167">
    <property type="protein sequence ID" value="GBG72536.1"/>
    <property type="molecule type" value="Genomic_DNA"/>
</dbReference>
<gene>
    <name evidence="2" type="ORF">CBR_g12107</name>
</gene>
<evidence type="ECO:0000256" key="1">
    <source>
        <dbReference type="SAM" id="MobiDB-lite"/>
    </source>
</evidence>
<dbReference type="OMA" id="QPQYRHP"/>
<evidence type="ECO:0000313" key="2">
    <source>
        <dbReference type="EMBL" id="GBG72536.1"/>
    </source>
</evidence>
<keyword evidence="3" id="KW-1185">Reference proteome</keyword>
<dbReference type="Gramene" id="GBG72536">
    <property type="protein sequence ID" value="GBG72536"/>
    <property type="gene ID" value="CBR_g12107"/>
</dbReference>
<feature type="compositionally biased region" description="Acidic residues" evidence="1">
    <location>
        <begin position="313"/>
        <end position="335"/>
    </location>
</feature>
<feature type="compositionally biased region" description="Basic and acidic residues" evidence="1">
    <location>
        <begin position="195"/>
        <end position="206"/>
    </location>
</feature>
<dbReference type="Proteomes" id="UP000265515">
    <property type="component" value="Unassembled WGS sequence"/>
</dbReference>
<feature type="compositionally biased region" description="Acidic residues" evidence="1">
    <location>
        <begin position="207"/>
        <end position="231"/>
    </location>
</feature>
<feature type="compositionally biased region" description="Basic and acidic residues" evidence="1">
    <location>
        <begin position="232"/>
        <end position="262"/>
    </location>
</feature>